<keyword evidence="3 7" id="KW-0863">Zinc-finger</keyword>
<evidence type="ECO:0000256" key="5">
    <source>
        <dbReference type="ARBA" id="ARBA00022884"/>
    </source>
</evidence>
<dbReference type="SUPFAM" id="SSF90209">
    <property type="entry name" value="Ran binding protein zinc finger-like"/>
    <property type="match status" value="1"/>
</dbReference>
<feature type="compositionally biased region" description="Basic and acidic residues" evidence="8">
    <location>
        <begin position="358"/>
        <end position="388"/>
    </location>
</feature>
<feature type="compositionally biased region" description="Basic and acidic residues" evidence="8">
    <location>
        <begin position="397"/>
        <end position="408"/>
    </location>
</feature>
<dbReference type="FunFam" id="4.10.1060.10:FF:000017">
    <property type="entry name" value="FUS RNA-binding protein"/>
    <property type="match status" value="1"/>
</dbReference>
<evidence type="ECO:0000256" key="1">
    <source>
        <dbReference type="ARBA" id="ARBA00004123"/>
    </source>
</evidence>
<sequence>MRPRGRGDDVDDDDEYEDITPPRSTPELEADPVPAPSPAPAPPQPARAPLSSLVVRPPPPPQENGGGSSPRSPAARSISPVVRGRGSSPPRRRRDFSPLPSRGWERRRSPPPPPRPERRLPGSPPPQRHRFSSPPPRLQPPRHPRFYDEQQVSNFDWLGCCSFSRWDVTVDALVCTADGYGMHAGPSPPRPRRAEANRFDDAVGPRYTHGYQGGGRGGPRFREGSPPYGLRGRSYGRGYGAPPGKEFINIDGEYVHRNDPNLSPREGDWICQNPNCGNLNFARRTHCNNCNKPRYAARESYEPRGSLHRGYPSPSPRGPPRMVGPPGDRAPSRDMARYRSPPHGWGMSDPRGYAARSPPERAGRFTDPSPKERMGFRGERDPRDHVKFEWSTTDNYSQRERPHHNYTDRRHRSGSPRGNWGNDLRDRSRSPLRNRLTKSSFTGRGRPDDYAADPYASRGRPNSTEASRGRGRGYRPGGGPYPGEGRGDRHAAPRGRNDDGY</sequence>
<keyword evidence="4" id="KW-0862">Zinc</keyword>
<accession>A0AAQ3TYC8</accession>
<feature type="region of interest" description="Disordered" evidence="8">
    <location>
        <begin position="203"/>
        <end position="236"/>
    </location>
</feature>
<dbReference type="PROSITE" id="PS01358">
    <property type="entry name" value="ZF_RANBP2_1"/>
    <property type="match status" value="1"/>
</dbReference>
<feature type="compositionally biased region" description="Basic and acidic residues" evidence="8">
    <location>
        <begin position="485"/>
        <end position="501"/>
    </location>
</feature>
<proteinExistence type="predicted"/>
<feature type="region of interest" description="Disordered" evidence="8">
    <location>
        <begin position="300"/>
        <end position="501"/>
    </location>
</feature>
<evidence type="ECO:0000256" key="7">
    <source>
        <dbReference type="PROSITE-ProRule" id="PRU00322"/>
    </source>
</evidence>
<dbReference type="SMART" id="SM00547">
    <property type="entry name" value="ZnF_RBZ"/>
    <property type="match status" value="1"/>
</dbReference>
<dbReference type="PROSITE" id="PS50199">
    <property type="entry name" value="ZF_RANBP2_2"/>
    <property type="match status" value="1"/>
</dbReference>
<keyword evidence="6" id="KW-0539">Nucleus</keyword>
<dbReference type="AlphaFoldDB" id="A0AAQ3TYC8"/>
<reference evidence="10 11" key="1">
    <citation type="submission" date="2024-02" db="EMBL/GenBank/DDBJ databases">
        <title>High-quality chromosome-scale genome assembly of Pensacola bahiagrass (Paspalum notatum Flugge var. saurae).</title>
        <authorList>
            <person name="Vega J.M."/>
            <person name="Podio M."/>
            <person name="Orjuela J."/>
            <person name="Siena L.A."/>
            <person name="Pessino S.C."/>
            <person name="Combes M.C."/>
            <person name="Mariac C."/>
            <person name="Albertini E."/>
            <person name="Pupilli F."/>
            <person name="Ortiz J.P.A."/>
            <person name="Leblanc O."/>
        </authorList>
    </citation>
    <scope>NUCLEOTIDE SEQUENCE [LARGE SCALE GENOMIC DNA]</scope>
    <source>
        <strain evidence="10">R1</strain>
        <tissue evidence="10">Leaf</tissue>
    </source>
</reference>
<evidence type="ECO:0000256" key="3">
    <source>
        <dbReference type="ARBA" id="ARBA00022771"/>
    </source>
</evidence>
<dbReference type="PANTHER" id="PTHR23238">
    <property type="entry name" value="RNA BINDING PROTEIN"/>
    <property type="match status" value="1"/>
</dbReference>
<dbReference type="InterPro" id="IPR036443">
    <property type="entry name" value="Znf_RanBP2_sf"/>
</dbReference>
<keyword evidence="5" id="KW-0694">RNA-binding</keyword>
<feature type="compositionally biased region" description="Pro residues" evidence="8">
    <location>
        <begin position="33"/>
        <end position="46"/>
    </location>
</feature>
<feature type="compositionally biased region" description="Gly residues" evidence="8">
    <location>
        <begin position="474"/>
        <end position="484"/>
    </location>
</feature>
<evidence type="ECO:0000256" key="6">
    <source>
        <dbReference type="ARBA" id="ARBA00023242"/>
    </source>
</evidence>
<keyword evidence="11" id="KW-1185">Reference proteome</keyword>
<evidence type="ECO:0000259" key="9">
    <source>
        <dbReference type="PROSITE" id="PS50199"/>
    </source>
</evidence>
<feature type="compositionally biased region" description="Low complexity" evidence="8">
    <location>
        <begin position="224"/>
        <end position="233"/>
    </location>
</feature>
<dbReference type="Proteomes" id="UP001341281">
    <property type="component" value="Chromosome 06"/>
</dbReference>
<comment type="subcellular location">
    <subcellularLocation>
        <location evidence="1">Nucleus</location>
    </subcellularLocation>
</comment>
<feature type="compositionally biased region" description="Acidic residues" evidence="8">
    <location>
        <begin position="9"/>
        <end position="18"/>
    </location>
</feature>
<evidence type="ECO:0000313" key="11">
    <source>
        <dbReference type="Proteomes" id="UP001341281"/>
    </source>
</evidence>
<feature type="compositionally biased region" description="Pro residues" evidence="8">
    <location>
        <begin position="313"/>
        <end position="323"/>
    </location>
</feature>
<protein>
    <recommendedName>
        <fullName evidence="9">RanBP2-type domain-containing protein</fullName>
    </recommendedName>
</protein>
<dbReference type="GO" id="GO:0005634">
    <property type="term" value="C:nucleus"/>
    <property type="evidence" value="ECO:0007669"/>
    <property type="project" value="UniProtKB-SubCell"/>
</dbReference>
<feature type="region of interest" description="Disordered" evidence="8">
    <location>
        <begin position="1"/>
        <end position="145"/>
    </location>
</feature>
<dbReference type="InterPro" id="IPR001876">
    <property type="entry name" value="Znf_RanBP2"/>
</dbReference>
<evidence type="ECO:0000256" key="2">
    <source>
        <dbReference type="ARBA" id="ARBA00022723"/>
    </source>
</evidence>
<name>A0AAQ3TYC8_PASNO</name>
<organism evidence="10 11">
    <name type="scientific">Paspalum notatum var. saurae</name>
    <dbReference type="NCBI Taxonomy" id="547442"/>
    <lineage>
        <taxon>Eukaryota</taxon>
        <taxon>Viridiplantae</taxon>
        <taxon>Streptophyta</taxon>
        <taxon>Embryophyta</taxon>
        <taxon>Tracheophyta</taxon>
        <taxon>Spermatophyta</taxon>
        <taxon>Magnoliopsida</taxon>
        <taxon>Liliopsida</taxon>
        <taxon>Poales</taxon>
        <taxon>Poaceae</taxon>
        <taxon>PACMAD clade</taxon>
        <taxon>Panicoideae</taxon>
        <taxon>Andropogonodae</taxon>
        <taxon>Paspaleae</taxon>
        <taxon>Paspalinae</taxon>
        <taxon>Paspalum</taxon>
    </lineage>
</organism>
<feature type="domain" description="RanBP2-type" evidence="9">
    <location>
        <begin position="265"/>
        <end position="296"/>
    </location>
</feature>
<evidence type="ECO:0000313" key="10">
    <source>
        <dbReference type="EMBL" id="WVZ80572.1"/>
    </source>
</evidence>
<dbReference type="GO" id="GO:0006355">
    <property type="term" value="P:regulation of DNA-templated transcription"/>
    <property type="evidence" value="ECO:0007669"/>
    <property type="project" value="InterPro"/>
</dbReference>
<dbReference type="GO" id="GO:0008270">
    <property type="term" value="F:zinc ion binding"/>
    <property type="evidence" value="ECO:0007669"/>
    <property type="project" value="UniProtKB-KW"/>
</dbReference>
<evidence type="ECO:0000256" key="8">
    <source>
        <dbReference type="SAM" id="MobiDB-lite"/>
    </source>
</evidence>
<gene>
    <name evidence="10" type="ORF">U9M48_028038</name>
</gene>
<dbReference type="EMBL" id="CP144750">
    <property type="protein sequence ID" value="WVZ80572.1"/>
    <property type="molecule type" value="Genomic_DNA"/>
</dbReference>
<dbReference type="Gene3D" id="4.10.1060.10">
    <property type="entry name" value="Zinc finger, RanBP2-type"/>
    <property type="match status" value="1"/>
</dbReference>
<dbReference type="GO" id="GO:0003723">
    <property type="term" value="F:RNA binding"/>
    <property type="evidence" value="ECO:0007669"/>
    <property type="project" value="UniProtKB-KW"/>
</dbReference>
<dbReference type="InterPro" id="IPR034870">
    <property type="entry name" value="TET_fam"/>
</dbReference>
<keyword evidence="2" id="KW-0479">Metal-binding</keyword>
<evidence type="ECO:0000256" key="4">
    <source>
        <dbReference type="ARBA" id="ARBA00022833"/>
    </source>
</evidence>
<feature type="compositionally biased region" description="Low complexity" evidence="8">
    <location>
        <begin position="69"/>
        <end position="89"/>
    </location>
</feature>